<keyword evidence="2" id="KW-0812">Transmembrane</keyword>
<dbReference type="PRINTS" id="PR01217">
    <property type="entry name" value="PRICHEXTENSN"/>
</dbReference>
<feature type="compositionally biased region" description="Pro residues" evidence="1">
    <location>
        <begin position="220"/>
        <end position="266"/>
    </location>
</feature>
<feature type="compositionally biased region" description="Low complexity" evidence="1">
    <location>
        <begin position="147"/>
        <end position="162"/>
    </location>
</feature>
<dbReference type="RefSeq" id="WP_310372658.1">
    <property type="nucleotide sequence ID" value="NZ_JAVDYB010000001.1"/>
</dbReference>
<proteinExistence type="predicted"/>
<organism evidence="3 4">
    <name type="scientific">Catenuloplanes atrovinosus</name>
    <dbReference type="NCBI Taxonomy" id="137266"/>
    <lineage>
        <taxon>Bacteria</taxon>
        <taxon>Bacillati</taxon>
        <taxon>Actinomycetota</taxon>
        <taxon>Actinomycetes</taxon>
        <taxon>Micromonosporales</taxon>
        <taxon>Micromonosporaceae</taxon>
        <taxon>Catenuloplanes</taxon>
    </lineage>
</organism>
<feature type="transmembrane region" description="Helical" evidence="2">
    <location>
        <begin position="115"/>
        <end position="135"/>
    </location>
</feature>
<evidence type="ECO:0000256" key="1">
    <source>
        <dbReference type="SAM" id="MobiDB-lite"/>
    </source>
</evidence>
<feature type="transmembrane region" description="Helical" evidence="2">
    <location>
        <begin position="50"/>
        <end position="67"/>
    </location>
</feature>
<comment type="caution">
    <text evidence="3">The sequence shown here is derived from an EMBL/GenBank/DDBJ whole genome shotgun (WGS) entry which is preliminary data.</text>
</comment>
<feature type="region of interest" description="Disordered" evidence="1">
    <location>
        <begin position="147"/>
        <end position="169"/>
    </location>
</feature>
<sequence>MRHIWSLIAGLVAAPLTWLLLATGQASSSALIAGWVAAGRGWDTHDLLEPAAFLLVAGVLLGTLGTLRISPLGPLVAGLLLIAAYVATFIDPLAVRDAIPNDWRIEGRAVPLHVPLDNGTLAVLGVMLLAAPFSVQRWRRWPLAVAAPAADTPADPDTAETADVSESNDVTMELKPVSPAAPSAPRPSPAAPLTAASVAVPGPVVESPAAKRAAGGATPSPSPSPSSPQPSPSPAAPPPSPAPRPAPGGPAPTDPDGPAPEEPPVPSARRPESPWSQPPSGSSNRTKTPG</sequence>
<dbReference type="AlphaFoldDB" id="A0AAE4CDN3"/>
<dbReference type="Proteomes" id="UP001183643">
    <property type="component" value="Unassembled WGS sequence"/>
</dbReference>
<evidence type="ECO:0000256" key="2">
    <source>
        <dbReference type="SAM" id="Phobius"/>
    </source>
</evidence>
<evidence type="ECO:0000313" key="4">
    <source>
        <dbReference type="Proteomes" id="UP001183643"/>
    </source>
</evidence>
<feature type="compositionally biased region" description="Polar residues" evidence="1">
    <location>
        <begin position="278"/>
        <end position="290"/>
    </location>
</feature>
<keyword evidence="2" id="KW-0472">Membrane</keyword>
<evidence type="ECO:0000313" key="3">
    <source>
        <dbReference type="EMBL" id="MDR7279224.1"/>
    </source>
</evidence>
<accession>A0AAE4CDN3</accession>
<dbReference type="EMBL" id="JAVDYB010000001">
    <property type="protein sequence ID" value="MDR7279224.1"/>
    <property type="molecule type" value="Genomic_DNA"/>
</dbReference>
<keyword evidence="2" id="KW-1133">Transmembrane helix</keyword>
<feature type="region of interest" description="Disordered" evidence="1">
    <location>
        <begin position="207"/>
        <end position="290"/>
    </location>
</feature>
<protein>
    <submittedName>
        <fullName evidence="3">Uncharacterized protein</fullName>
    </submittedName>
</protein>
<feature type="transmembrane region" description="Helical" evidence="2">
    <location>
        <begin position="74"/>
        <end position="95"/>
    </location>
</feature>
<name>A0AAE4CDN3_9ACTN</name>
<gene>
    <name evidence="3" type="ORF">J2S41_006002</name>
</gene>
<keyword evidence="4" id="KW-1185">Reference proteome</keyword>
<reference evidence="3" key="1">
    <citation type="submission" date="2023-07" db="EMBL/GenBank/DDBJ databases">
        <title>Sequencing the genomes of 1000 actinobacteria strains.</title>
        <authorList>
            <person name="Klenk H.-P."/>
        </authorList>
    </citation>
    <scope>NUCLEOTIDE SEQUENCE</scope>
    <source>
        <strain evidence="3">DSM 44707</strain>
    </source>
</reference>